<keyword evidence="1" id="KW-0472">Membrane</keyword>
<feature type="transmembrane region" description="Helical" evidence="1">
    <location>
        <begin position="6"/>
        <end position="31"/>
    </location>
</feature>
<sequence length="74" mass="8520">MDFYIVLGLALLSIFILGFLGLGGTLLYLKINKIKFTKENKKILMIGMVASGIFCLLFIIIELFWYWLCFFGND</sequence>
<dbReference type="KEGG" id="adp:NCTC12871_00802"/>
<dbReference type="AlphaFoldDB" id="A0A448TTN4"/>
<accession>A0A448TTN4</accession>
<keyword evidence="1" id="KW-0812">Transmembrane</keyword>
<dbReference type="EMBL" id="LR134510">
    <property type="protein sequence ID" value="VEJ09349.1"/>
    <property type="molecule type" value="Genomic_DNA"/>
</dbReference>
<keyword evidence="3" id="KW-1185">Reference proteome</keyword>
<feature type="transmembrane region" description="Helical" evidence="1">
    <location>
        <begin position="43"/>
        <end position="68"/>
    </location>
</feature>
<evidence type="ECO:0000313" key="3">
    <source>
        <dbReference type="Proteomes" id="UP000279799"/>
    </source>
</evidence>
<evidence type="ECO:0000256" key="1">
    <source>
        <dbReference type="SAM" id="Phobius"/>
    </source>
</evidence>
<dbReference type="Proteomes" id="UP000279799">
    <property type="component" value="Chromosome"/>
</dbReference>
<keyword evidence="1" id="KW-1133">Transmembrane helix</keyword>
<reference evidence="2 3" key="1">
    <citation type="submission" date="2018-12" db="EMBL/GenBank/DDBJ databases">
        <authorList>
            <consortium name="Pathogen Informatics"/>
        </authorList>
    </citation>
    <scope>NUCLEOTIDE SEQUENCE [LARGE SCALE GENOMIC DNA]</scope>
    <source>
        <strain evidence="2 3">NCTC12871</strain>
    </source>
</reference>
<protein>
    <submittedName>
        <fullName evidence="2">Uncharacterized protein</fullName>
    </submittedName>
</protein>
<proteinExistence type="predicted"/>
<gene>
    <name evidence="2" type="ORF">NCTC12871_00802</name>
</gene>
<evidence type="ECO:0000313" key="2">
    <source>
        <dbReference type="EMBL" id="VEJ09349.1"/>
    </source>
</evidence>
<organism evidence="2 3">
    <name type="scientific">Actinobacillus delphinicola</name>
    <dbReference type="NCBI Taxonomy" id="51161"/>
    <lineage>
        <taxon>Bacteria</taxon>
        <taxon>Pseudomonadati</taxon>
        <taxon>Pseudomonadota</taxon>
        <taxon>Gammaproteobacteria</taxon>
        <taxon>Pasteurellales</taxon>
        <taxon>Pasteurellaceae</taxon>
        <taxon>Actinobacillus</taxon>
    </lineage>
</organism>
<name>A0A448TTN4_9PAST</name>